<dbReference type="EMBL" id="CAJNOM010000173">
    <property type="protein sequence ID" value="CAF1178492.1"/>
    <property type="molecule type" value="Genomic_DNA"/>
</dbReference>
<evidence type="ECO:0008006" key="9">
    <source>
        <dbReference type="Google" id="ProtNLM"/>
    </source>
</evidence>
<keyword evidence="8" id="KW-1185">Reference proteome</keyword>
<evidence type="ECO:0000313" key="6">
    <source>
        <dbReference type="EMBL" id="CAF1043544.1"/>
    </source>
</evidence>
<feature type="transmembrane region" description="Helical" evidence="5">
    <location>
        <begin position="175"/>
        <end position="198"/>
    </location>
</feature>
<dbReference type="OrthoDB" id="10121055at2759"/>
<gene>
    <name evidence="6" type="ORF">BJG266_LOCUS18206</name>
    <name evidence="7" type="ORF">QVE165_LOCUS24539</name>
</gene>
<feature type="transmembrane region" description="Helical" evidence="5">
    <location>
        <begin position="218"/>
        <end position="240"/>
    </location>
</feature>
<organism evidence="7 8">
    <name type="scientific">Adineta steineri</name>
    <dbReference type="NCBI Taxonomy" id="433720"/>
    <lineage>
        <taxon>Eukaryota</taxon>
        <taxon>Metazoa</taxon>
        <taxon>Spiralia</taxon>
        <taxon>Gnathifera</taxon>
        <taxon>Rotifera</taxon>
        <taxon>Eurotatoria</taxon>
        <taxon>Bdelloidea</taxon>
        <taxon>Adinetida</taxon>
        <taxon>Adinetidae</taxon>
        <taxon>Adineta</taxon>
    </lineage>
</organism>
<evidence type="ECO:0000256" key="4">
    <source>
        <dbReference type="ARBA" id="ARBA00023224"/>
    </source>
</evidence>
<dbReference type="Proteomes" id="UP000663877">
    <property type="component" value="Unassembled WGS sequence"/>
</dbReference>
<dbReference type="Proteomes" id="UP000663832">
    <property type="component" value="Unassembled WGS sequence"/>
</dbReference>
<dbReference type="GO" id="GO:0004930">
    <property type="term" value="F:G protein-coupled receptor activity"/>
    <property type="evidence" value="ECO:0007669"/>
    <property type="project" value="UniProtKB-KW"/>
</dbReference>
<dbReference type="Gene3D" id="1.20.1070.10">
    <property type="entry name" value="Rhodopsin 7-helix transmembrane proteins"/>
    <property type="match status" value="2"/>
</dbReference>
<feature type="transmembrane region" description="Helical" evidence="5">
    <location>
        <begin position="20"/>
        <end position="44"/>
    </location>
</feature>
<sequence>MPLSNATIAEINALNYANEIFYLFWAFALIALGTIGHSLSIYVFTRPILRSNPCACYFLSATIIGLFVTYVNTPLRLLQYIYNYDVFKYSTASCKILTWILLCARALASWFIVLASIDRLGPSVIMLIFGSLTIRHVQHSVGRVNASHITTKSENASVAPIQEKLQRQKTADRQLIRMMIAQCAYFAVLTTPISGSYIYISLTINTVLDDLQFAQVNLFTNIAGLLSTTGACTSFFVFTLSSKLFRHELKHLFIWRWR</sequence>
<evidence type="ECO:0000256" key="1">
    <source>
        <dbReference type="ARBA" id="ARBA00004141"/>
    </source>
</evidence>
<comment type="caution">
    <text evidence="7">The sequence shown here is derived from an EMBL/GenBank/DDBJ whole genome shotgun (WGS) entry which is preliminary data.</text>
</comment>
<dbReference type="SUPFAM" id="SSF81321">
    <property type="entry name" value="Family A G protein-coupled receptor-like"/>
    <property type="match status" value="1"/>
</dbReference>
<dbReference type="PANTHER" id="PTHR24243">
    <property type="entry name" value="G-PROTEIN COUPLED RECEPTOR"/>
    <property type="match status" value="1"/>
</dbReference>
<evidence type="ECO:0000313" key="8">
    <source>
        <dbReference type="Proteomes" id="UP000663832"/>
    </source>
</evidence>
<reference evidence="7" key="1">
    <citation type="submission" date="2021-02" db="EMBL/GenBank/DDBJ databases">
        <authorList>
            <person name="Nowell W R."/>
        </authorList>
    </citation>
    <scope>NUCLEOTIDE SEQUENCE</scope>
</reference>
<evidence type="ECO:0000256" key="3">
    <source>
        <dbReference type="ARBA" id="ARBA00023170"/>
    </source>
</evidence>
<keyword evidence="2" id="KW-0297">G-protein coupled receptor</keyword>
<evidence type="ECO:0000256" key="2">
    <source>
        <dbReference type="ARBA" id="ARBA00023040"/>
    </source>
</evidence>
<comment type="subcellular location">
    <subcellularLocation>
        <location evidence="1">Membrane</location>
        <topology evidence="1">Multi-pass membrane protein</topology>
    </subcellularLocation>
</comment>
<accession>A0A814UPD9</accession>
<keyword evidence="5" id="KW-1133">Transmembrane helix</keyword>
<name>A0A814UPD9_9BILA</name>
<proteinExistence type="predicted"/>
<keyword evidence="4" id="KW-0807">Transducer</keyword>
<keyword evidence="5" id="KW-0472">Membrane</keyword>
<protein>
    <recommendedName>
        <fullName evidence="9">G-protein coupled receptors family 1 profile domain-containing protein</fullName>
    </recommendedName>
</protein>
<evidence type="ECO:0000256" key="5">
    <source>
        <dbReference type="SAM" id="Phobius"/>
    </source>
</evidence>
<feature type="transmembrane region" description="Helical" evidence="5">
    <location>
        <begin position="96"/>
        <end position="117"/>
    </location>
</feature>
<evidence type="ECO:0000313" key="7">
    <source>
        <dbReference type="EMBL" id="CAF1178492.1"/>
    </source>
</evidence>
<dbReference type="EMBL" id="CAJNOI010000092">
    <property type="protein sequence ID" value="CAF1043544.1"/>
    <property type="molecule type" value="Genomic_DNA"/>
</dbReference>
<dbReference type="PANTHER" id="PTHR24243:SF233">
    <property type="entry name" value="THYROTROPIN-RELEASING HORMONE RECEPTOR"/>
    <property type="match status" value="1"/>
</dbReference>
<dbReference type="AlphaFoldDB" id="A0A814UPD9"/>
<feature type="transmembrane region" description="Helical" evidence="5">
    <location>
        <begin position="56"/>
        <end position="76"/>
    </location>
</feature>
<keyword evidence="3" id="KW-0675">Receptor</keyword>
<keyword evidence="5" id="KW-0812">Transmembrane</keyword>
<dbReference type="GO" id="GO:0005886">
    <property type="term" value="C:plasma membrane"/>
    <property type="evidence" value="ECO:0007669"/>
    <property type="project" value="TreeGrafter"/>
</dbReference>